<evidence type="ECO:0000313" key="3">
    <source>
        <dbReference type="EMBL" id="SHE43656.1"/>
    </source>
</evidence>
<dbReference type="PROSITE" id="PS00778">
    <property type="entry name" value="HIS_ACID_PHOSPHAT_2"/>
    <property type="match status" value="1"/>
</dbReference>
<dbReference type="PROSITE" id="PS00616">
    <property type="entry name" value="HIS_ACID_PHOSPHAT_1"/>
    <property type="match status" value="1"/>
</dbReference>
<feature type="signal peptide" evidence="2">
    <location>
        <begin position="1"/>
        <end position="37"/>
    </location>
</feature>
<sequence length="444" mass="50105">MKTKIVKQTTTKKKMVIHSFFSALVLLSLFVSPSLSAQNSKSDKFKENYELKEVVVLSRHNIRAPLSGKNSILGKITTHEWTNWTANASELTLRGGVLETMMGQYFRKWLEDEGLFKEGYCPNTDEVNIYANSMQRTVATAEYFQSGFSPTCNRNFYHRFTPSKMDPLFFPRLTKVSEEFKAQALKEISAMGGTKGIVGINESLKASYDLIERVTDMKNSPACKEGNTCALNDYNTQLTFKLGDEPNMAGSLKIANTIADALILQYFEEPDDKKAAFGNDLTVKDWENISKIKDVYGDVLFAAPIVATNVAHPLLVYLKDELNSNARKFTFLVGHDSNICSVTNALQFEEYSLPNTIEKKTPIGSKLVFEKWQDKRTKKEYISVNLVYQTTDQLRKLLLLNLDNPPASFQMKISGLTANEFGLYNFDDVVGRFDQAITAYEAIK</sequence>
<evidence type="ECO:0000313" key="4">
    <source>
        <dbReference type="Proteomes" id="UP000184480"/>
    </source>
</evidence>
<proteinExistence type="inferred from homology"/>
<evidence type="ECO:0000256" key="2">
    <source>
        <dbReference type="SAM" id="SignalP"/>
    </source>
</evidence>
<dbReference type="Proteomes" id="UP000184480">
    <property type="component" value="Unassembled WGS sequence"/>
</dbReference>
<dbReference type="GO" id="GO:0050308">
    <property type="term" value="F:sugar-phosphatase activity"/>
    <property type="evidence" value="ECO:0007669"/>
    <property type="project" value="TreeGrafter"/>
</dbReference>
<organism evidence="3 4">
    <name type="scientific">Dysgonomonas macrotermitis</name>
    <dbReference type="NCBI Taxonomy" id="1346286"/>
    <lineage>
        <taxon>Bacteria</taxon>
        <taxon>Pseudomonadati</taxon>
        <taxon>Bacteroidota</taxon>
        <taxon>Bacteroidia</taxon>
        <taxon>Bacteroidales</taxon>
        <taxon>Dysgonomonadaceae</taxon>
        <taxon>Dysgonomonas</taxon>
    </lineage>
</organism>
<protein>
    <submittedName>
        <fullName evidence="3">Glucose-1-phosphatase</fullName>
    </submittedName>
</protein>
<feature type="chain" id="PRO_5013313609" evidence="2">
    <location>
        <begin position="38"/>
        <end position="444"/>
    </location>
</feature>
<reference evidence="4" key="1">
    <citation type="submission" date="2016-11" db="EMBL/GenBank/DDBJ databases">
        <authorList>
            <person name="Varghese N."/>
            <person name="Submissions S."/>
        </authorList>
    </citation>
    <scope>NUCLEOTIDE SEQUENCE [LARGE SCALE GENOMIC DNA]</scope>
    <source>
        <strain evidence="4">DSM 27370</strain>
    </source>
</reference>
<keyword evidence="4" id="KW-1185">Reference proteome</keyword>
<dbReference type="SUPFAM" id="SSF53254">
    <property type="entry name" value="Phosphoglycerate mutase-like"/>
    <property type="match status" value="1"/>
</dbReference>
<dbReference type="STRING" id="1346286.SAMN05444362_101324"/>
<dbReference type="InterPro" id="IPR033379">
    <property type="entry name" value="Acid_Pase_AS"/>
</dbReference>
<keyword evidence="2" id="KW-0732">Signal</keyword>
<gene>
    <name evidence="3" type="ORF">SAMN05444362_101324</name>
</gene>
<name>A0A1M4TGT9_9BACT</name>
<dbReference type="GO" id="GO:0030288">
    <property type="term" value="C:outer membrane-bounded periplasmic space"/>
    <property type="evidence" value="ECO:0007669"/>
    <property type="project" value="TreeGrafter"/>
</dbReference>
<dbReference type="CDD" id="cd07061">
    <property type="entry name" value="HP_HAP_like"/>
    <property type="match status" value="1"/>
</dbReference>
<dbReference type="PANTHER" id="PTHR11567:SF135">
    <property type="entry name" value="GLUCOSE-1-PHOSPHATASE"/>
    <property type="match status" value="1"/>
</dbReference>
<dbReference type="InterPro" id="IPR050645">
    <property type="entry name" value="Histidine_acid_phosphatase"/>
</dbReference>
<dbReference type="InterPro" id="IPR000560">
    <property type="entry name" value="His_Pase_clade-2"/>
</dbReference>
<dbReference type="Pfam" id="PF00328">
    <property type="entry name" value="His_Phos_2"/>
    <property type="match status" value="1"/>
</dbReference>
<dbReference type="InterPro" id="IPR029033">
    <property type="entry name" value="His_PPase_superfam"/>
</dbReference>
<dbReference type="AlphaFoldDB" id="A0A1M4TGT9"/>
<dbReference type="PANTHER" id="PTHR11567">
    <property type="entry name" value="ACID PHOSPHATASE-RELATED"/>
    <property type="match status" value="1"/>
</dbReference>
<accession>A0A1M4TGT9</accession>
<dbReference type="EMBL" id="FQUC01000001">
    <property type="protein sequence ID" value="SHE43656.1"/>
    <property type="molecule type" value="Genomic_DNA"/>
</dbReference>
<comment type="similarity">
    <text evidence="1">Belongs to the histidine acid phosphatase family.</text>
</comment>
<dbReference type="Gene3D" id="3.40.50.1240">
    <property type="entry name" value="Phosphoglycerate mutase-like"/>
    <property type="match status" value="2"/>
</dbReference>
<evidence type="ECO:0000256" key="1">
    <source>
        <dbReference type="ARBA" id="ARBA00005375"/>
    </source>
</evidence>